<evidence type="ECO:0000256" key="2">
    <source>
        <dbReference type="SAM" id="SignalP"/>
    </source>
</evidence>
<dbReference type="InterPro" id="IPR005653">
    <property type="entry name" value="OstA-like_N"/>
</dbReference>
<evidence type="ECO:0000256" key="1">
    <source>
        <dbReference type="ARBA" id="ARBA00022729"/>
    </source>
</evidence>
<feature type="signal peptide" evidence="2">
    <location>
        <begin position="1"/>
        <end position="25"/>
    </location>
</feature>
<dbReference type="PANTHER" id="PTHR36504:SF1">
    <property type="entry name" value="LIPOPOLYSACCHARIDE EXPORT SYSTEM PROTEIN LPTA"/>
    <property type="match status" value="1"/>
</dbReference>
<dbReference type="EMBL" id="CP042435">
    <property type="protein sequence ID" value="QEC68989.1"/>
    <property type="molecule type" value="Genomic_DNA"/>
</dbReference>
<dbReference type="Proteomes" id="UP000321533">
    <property type="component" value="Chromosome"/>
</dbReference>
<accession>A0A5B8VCJ8</accession>
<feature type="domain" description="Organic solvent tolerance-like N-terminal" evidence="3">
    <location>
        <begin position="36"/>
        <end position="194"/>
    </location>
</feature>
<evidence type="ECO:0000313" key="4">
    <source>
        <dbReference type="EMBL" id="QEC68989.1"/>
    </source>
</evidence>
<dbReference type="GO" id="GO:0015920">
    <property type="term" value="P:lipopolysaccharide transport"/>
    <property type="evidence" value="ECO:0007669"/>
    <property type="project" value="TreeGrafter"/>
</dbReference>
<dbReference type="GO" id="GO:0017089">
    <property type="term" value="F:glycolipid transfer activity"/>
    <property type="evidence" value="ECO:0007669"/>
    <property type="project" value="TreeGrafter"/>
</dbReference>
<dbReference type="GO" id="GO:0009279">
    <property type="term" value="C:cell outer membrane"/>
    <property type="evidence" value="ECO:0007669"/>
    <property type="project" value="TreeGrafter"/>
</dbReference>
<gene>
    <name evidence="4" type="ORF">FRZ67_17360</name>
</gene>
<dbReference type="Pfam" id="PF13100">
    <property type="entry name" value="OstA_2"/>
    <property type="match status" value="1"/>
</dbReference>
<dbReference type="InterPro" id="IPR052037">
    <property type="entry name" value="LPS_export_LptA"/>
</dbReference>
<reference evidence="4 5" key="1">
    <citation type="journal article" date="2016" name="Int. J. Syst. Evol. Microbiol.">
        <title>Panacibacter ginsenosidivorans gen. nov., sp. nov., with ginsenoside converting activity isolated from soil of a ginseng field.</title>
        <authorList>
            <person name="Siddiqi M.Z."/>
            <person name="Muhammad Shafi S."/>
            <person name="Choi K.D."/>
            <person name="Im W.T."/>
        </authorList>
    </citation>
    <scope>NUCLEOTIDE SEQUENCE [LARGE SCALE GENOMIC DNA]</scope>
    <source>
        <strain evidence="4 5">Gsoil1550</strain>
    </source>
</reference>
<dbReference type="GO" id="GO:0030288">
    <property type="term" value="C:outer membrane-bounded periplasmic space"/>
    <property type="evidence" value="ECO:0007669"/>
    <property type="project" value="TreeGrafter"/>
</dbReference>
<protein>
    <submittedName>
        <fullName evidence="4">OstA family protein</fullName>
    </submittedName>
</protein>
<proteinExistence type="predicted"/>
<sequence length="659" mass="74316">MRGLARLKKILLLFILLVTVKYMHAQQPGITDTTAKKQINILHADKISYKKVDSLNEYQILVGHVAVQQEKTLFYCDSASINTKSNILEAFGKVHINDNDSLHIYSDYLKYLGKEKKATLTGKVSLTDGKGTLTTSKLDYDLNTHIGNYYDGGKVVNGKTVLTSKEGFYYEDTRDVYFKKDVVLTDPEYTIKTDTLLYNTYTGISTFVVPTVITSDSGRKVVKTKDGYYDTKNKKTYFGQRTEIQDGATFIVADEMASDDSTGFGEARGKVIYRDTAQKVTIFANHLNSNRKNSSFLATEKPVMILEQEEGDSLFIAADTMYSARLSDLKKYRNVPVIIESKAQQASDTAISTIKDTASSDEDNTDVITKSIAQKKDTVSALPAIVQRKRPGRKELAVKITDTINTVNDTAIIAANTFTKKDTTVTVKSVDSTIAPPMDSAALVKMAFLKKDMALQNKLSPKDTAANKNDSTNRFFEAYYHVRIFSDSLQAAGDSLFYSGEDSAFRLFKQPIVWARESQVTGDTIYLFTQNKKPSRLYVFENAFTVNKVGTGYYNQIRGRTINGYFKNGNMDYMRAKGNSESIYYAQDEDNKFIGVNKATADIIDMYFEERKPQKVVFRSNLVGTTYPMRQVNHDELRLRGFKWLDDLRPKTKYELFAN</sequence>
<dbReference type="KEGG" id="pgin:FRZ67_17360"/>
<feature type="chain" id="PRO_5022738275" evidence="2">
    <location>
        <begin position="26"/>
        <end position="659"/>
    </location>
</feature>
<dbReference type="AlphaFoldDB" id="A0A5B8VCJ8"/>
<organism evidence="4 5">
    <name type="scientific">Panacibacter ginsenosidivorans</name>
    <dbReference type="NCBI Taxonomy" id="1813871"/>
    <lineage>
        <taxon>Bacteria</taxon>
        <taxon>Pseudomonadati</taxon>
        <taxon>Bacteroidota</taxon>
        <taxon>Chitinophagia</taxon>
        <taxon>Chitinophagales</taxon>
        <taxon>Chitinophagaceae</taxon>
        <taxon>Panacibacter</taxon>
    </lineage>
</organism>
<evidence type="ECO:0000259" key="3">
    <source>
        <dbReference type="Pfam" id="PF13100"/>
    </source>
</evidence>
<name>A0A5B8VCJ8_9BACT</name>
<evidence type="ECO:0000313" key="5">
    <source>
        <dbReference type="Proteomes" id="UP000321533"/>
    </source>
</evidence>
<dbReference type="PANTHER" id="PTHR36504">
    <property type="entry name" value="LIPOPOLYSACCHARIDE EXPORT SYSTEM PROTEIN LPTA"/>
    <property type="match status" value="1"/>
</dbReference>
<keyword evidence="5" id="KW-1185">Reference proteome</keyword>
<keyword evidence="1 2" id="KW-0732">Signal</keyword>
<dbReference type="Gene3D" id="2.60.450.10">
    <property type="entry name" value="Lipopolysaccharide (LPS) transport protein A like domain"/>
    <property type="match status" value="1"/>
</dbReference>